<dbReference type="AlphaFoldDB" id="A0A2R8AAJ6"/>
<dbReference type="OrthoDB" id="7949219at2"/>
<accession>A0A2R8AAJ6</accession>
<protein>
    <recommendedName>
        <fullName evidence="1">Bacterial bifunctional deaminase-reductase C-terminal domain-containing protein</fullName>
    </recommendedName>
</protein>
<dbReference type="Proteomes" id="UP000244932">
    <property type="component" value="Unassembled WGS sequence"/>
</dbReference>
<dbReference type="InterPro" id="IPR024072">
    <property type="entry name" value="DHFR-like_dom_sf"/>
</dbReference>
<evidence type="ECO:0000259" key="1">
    <source>
        <dbReference type="Pfam" id="PF01872"/>
    </source>
</evidence>
<dbReference type="PANTHER" id="PTHR38011">
    <property type="entry name" value="DIHYDROFOLATE REDUCTASE FAMILY PROTEIN (AFU_ORTHOLOGUE AFUA_8G06820)"/>
    <property type="match status" value="1"/>
</dbReference>
<dbReference type="InterPro" id="IPR002734">
    <property type="entry name" value="RibDG_C"/>
</dbReference>
<dbReference type="RefSeq" id="WP_108781966.1">
    <property type="nucleotide sequence ID" value="NZ_OMKW01000002.1"/>
</dbReference>
<organism evidence="2 3">
    <name type="scientific">Pontivivens insulae</name>
    <dbReference type="NCBI Taxonomy" id="1639689"/>
    <lineage>
        <taxon>Bacteria</taxon>
        <taxon>Pseudomonadati</taxon>
        <taxon>Pseudomonadota</taxon>
        <taxon>Alphaproteobacteria</taxon>
        <taxon>Rhodobacterales</taxon>
        <taxon>Paracoccaceae</taxon>
        <taxon>Pontivivens</taxon>
    </lineage>
</organism>
<proteinExistence type="predicted"/>
<dbReference type="Gene3D" id="3.40.430.10">
    <property type="entry name" value="Dihydrofolate Reductase, subunit A"/>
    <property type="match status" value="1"/>
</dbReference>
<dbReference type="GO" id="GO:0009231">
    <property type="term" value="P:riboflavin biosynthetic process"/>
    <property type="evidence" value="ECO:0007669"/>
    <property type="project" value="InterPro"/>
</dbReference>
<feature type="domain" description="Bacterial bifunctional deaminase-reductase C-terminal" evidence="1">
    <location>
        <begin position="2"/>
        <end position="151"/>
    </location>
</feature>
<sequence>MRTLTYDVAASRDGFIASTTGDVSAFPHDGDHVDAYMDRLAQYSTVVMGRATYTFGYAFGLEPGKRAYPHMDHHIASTTLSFGADAEVRLIDQSVPDAVQALKEAEGGPIYLCGGGQLAGQLANAGLIDRLIVKWAPVVLGSGIPLFTGLKRPLSLCPTDRIAHDTGVVTETFMLRE</sequence>
<name>A0A2R8AAJ6_9RHOB</name>
<dbReference type="GO" id="GO:0008703">
    <property type="term" value="F:5-amino-6-(5-phosphoribosylamino)uracil reductase activity"/>
    <property type="evidence" value="ECO:0007669"/>
    <property type="project" value="InterPro"/>
</dbReference>
<dbReference type="SUPFAM" id="SSF53597">
    <property type="entry name" value="Dihydrofolate reductase-like"/>
    <property type="match status" value="1"/>
</dbReference>
<evidence type="ECO:0000313" key="3">
    <source>
        <dbReference type="Proteomes" id="UP000244932"/>
    </source>
</evidence>
<dbReference type="InterPro" id="IPR050765">
    <property type="entry name" value="Riboflavin_Biosynth_HTPR"/>
</dbReference>
<dbReference type="PANTHER" id="PTHR38011:SF11">
    <property type="entry name" value="2,5-DIAMINO-6-RIBOSYLAMINO-4(3H)-PYRIMIDINONE 5'-PHOSPHATE REDUCTASE"/>
    <property type="match status" value="1"/>
</dbReference>
<gene>
    <name evidence="2" type="ORF">POI8812_01559</name>
</gene>
<evidence type="ECO:0000313" key="2">
    <source>
        <dbReference type="EMBL" id="SPF29252.1"/>
    </source>
</evidence>
<keyword evidence="3" id="KW-1185">Reference proteome</keyword>
<dbReference type="EMBL" id="OMKW01000002">
    <property type="protein sequence ID" value="SPF29252.1"/>
    <property type="molecule type" value="Genomic_DNA"/>
</dbReference>
<reference evidence="2 3" key="1">
    <citation type="submission" date="2018-03" db="EMBL/GenBank/DDBJ databases">
        <authorList>
            <person name="Keele B.F."/>
        </authorList>
    </citation>
    <scope>NUCLEOTIDE SEQUENCE [LARGE SCALE GENOMIC DNA]</scope>
    <source>
        <strain evidence="2 3">CeCT 8812</strain>
    </source>
</reference>
<dbReference type="Pfam" id="PF01872">
    <property type="entry name" value="RibD_C"/>
    <property type="match status" value="1"/>
</dbReference>